<keyword evidence="6" id="KW-1185">Reference proteome</keyword>
<comment type="cofactor">
    <cofactor evidence="1">
        <name>FMN</name>
        <dbReference type="ChEBI" id="CHEBI:58210"/>
    </cofactor>
</comment>
<proteinExistence type="predicted"/>
<evidence type="ECO:0000256" key="1">
    <source>
        <dbReference type="ARBA" id="ARBA00001917"/>
    </source>
</evidence>
<keyword evidence="3" id="KW-0288">FMN</keyword>
<dbReference type="SUPFAM" id="SSF52218">
    <property type="entry name" value="Flavoproteins"/>
    <property type="match status" value="1"/>
</dbReference>
<keyword evidence="2" id="KW-0285">Flavoprotein</keyword>
<dbReference type="InterPro" id="IPR029039">
    <property type="entry name" value="Flavoprotein-like_sf"/>
</dbReference>
<feature type="domain" description="Flavodoxin-like" evidence="4">
    <location>
        <begin position="4"/>
        <end position="153"/>
    </location>
</feature>
<dbReference type="PANTHER" id="PTHR30546:SF23">
    <property type="entry name" value="FLAVOPROTEIN-LIKE PROTEIN YCP4-RELATED"/>
    <property type="match status" value="1"/>
</dbReference>
<dbReference type="Proteomes" id="UP000025171">
    <property type="component" value="Unassembled WGS sequence"/>
</dbReference>
<evidence type="ECO:0000259" key="4">
    <source>
        <dbReference type="PROSITE" id="PS50902"/>
    </source>
</evidence>
<dbReference type="GO" id="GO:0009055">
    <property type="term" value="F:electron transfer activity"/>
    <property type="evidence" value="ECO:0007669"/>
    <property type="project" value="InterPro"/>
</dbReference>
<dbReference type="PROSITE" id="PS00201">
    <property type="entry name" value="FLAVODOXIN"/>
    <property type="match status" value="1"/>
</dbReference>
<protein>
    <submittedName>
        <fullName evidence="5">Flavodoxin/nitric oxide synthase</fullName>
    </submittedName>
</protein>
<dbReference type="InterPro" id="IPR008254">
    <property type="entry name" value="Flavodoxin/NO_synth"/>
</dbReference>
<dbReference type="PANTHER" id="PTHR30546">
    <property type="entry name" value="FLAVODOXIN-RELATED PROTEIN WRBA-RELATED"/>
    <property type="match status" value="1"/>
</dbReference>
<dbReference type="InterPro" id="IPR001226">
    <property type="entry name" value="Flavodoxin_CS"/>
</dbReference>
<reference evidence="5 6" key="1">
    <citation type="journal article" date="2014" name="Antonie Van Leeuwenhoek">
        <title>Hyphomonas beringensis sp. nov. and Hyphomonas chukchiensis sp. nov., isolated from surface seawater of the Bering Sea and Chukchi Sea.</title>
        <authorList>
            <person name="Li C."/>
            <person name="Lai Q."/>
            <person name="Li G."/>
            <person name="Dong C."/>
            <person name="Wang J."/>
            <person name="Liao Y."/>
            <person name="Shao Z."/>
        </authorList>
    </citation>
    <scope>NUCLEOTIDE SEQUENCE [LARGE SCALE GENOMIC DNA]</scope>
    <source>
        <strain evidence="5 6">MHS-2</strain>
    </source>
</reference>
<dbReference type="RefSeq" id="WP_035615463.1">
    <property type="nucleotide sequence ID" value="NZ_ARYK01000003.1"/>
</dbReference>
<dbReference type="OrthoDB" id="9801479at2"/>
<name>A0A059FPN9_9PROT</name>
<dbReference type="GO" id="GO:0016020">
    <property type="term" value="C:membrane"/>
    <property type="evidence" value="ECO:0007669"/>
    <property type="project" value="TreeGrafter"/>
</dbReference>
<dbReference type="eggNOG" id="COG0655">
    <property type="taxonomic scope" value="Bacteria"/>
</dbReference>
<dbReference type="Gene3D" id="3.40.50.360">
    <property type="match status" value="1"/>
</dbReference>
<dbReference type="GO" id="GO:0010181">
    <property type="term" value="F:FMN binding"/>
    <property type="evidence" value="ECO:0007669"/>
    <property type="project" value="InterPro"/>
</dbReference>
<dbReference type="PROSITE" id="PS50902">
    <property type="entry name" value="FLAVODOXIN_LIKE"/>
    <property type="match status" value="1"/>
</dbReference>
<dbReference type="STRING" id="1280950.HJO_06817"/>
<evidence type="ECO:0000256" key="2">
    <source>
        <dbReference type="ARBA" id="ARBA00022630"/>
    </source>
</evidence>
<comment type="caution">
    <text evidence="5">The sequence shown here is derived from an EMBL/GenBank/DDBJ whole genome shotgun (WGS) entry which is preliminary data.</text>
</comment>
<gene>
    <name evidence="5" type="ORF">HJO_06817</name>
</gene>
<dbReference type="PATRIC" id="fig|1280950.3.peg.1367"/>
<dbReference type="InterPro" id="IPR005025">
    <property type="entry name" value="FMN_Rdtase-like_dom"/>
</dbReference>
<dbReference type="EMBL" id="ARYK01000003">
    <property type="protein sequence ID" value="KCZ92645.1"/>
    <property type="molecule type" value="Genomic_DNA"/>
</dbReference>
<accession>A0A059FPN9</accession>
<evidence type="ECO:0000313" key="5">
    <source>
        <dbReference type="EMBL" id="KCZ92645.1"/>
    </source>
</evidence>
<organism evidence="5 6">
    <name type="scientific">Hyphomonas johnsonii MHS-2</name>
    <dbReference type="NCBI Taxonomy" id="1280950"/>
    <lineage>
        <taxon>Bacteria</taxon>
        <taxon>Pseudomonadati</taxon>
        <taxon>Pseudomonadota</taxon>
        <taxon>Alphaproteobacteria</taxon>
        <taxon>Hyphomonadales</taxon>
        <taxon>Hyphomonadaceae</taxon>
        <taxon>Hyphomonas</taxon>
    </lineage>
</organism>
<evidence type="ECO:0000313" key="6">
    <source>
        <dbReference type="Proteomes" id="UP000025171"/>
    </source>
</evidence>
<sequence>MAKIAIVYHSGYGHTAKVAEHVRIGAASVSGAEVILYKADDLTSPDAGPWDELAAADAIIFGAPTYMGSASAVFKQFMEASSKVWFSHGWKDKIAAGFTNSGSLYGDKSSTLQQFSTLAAQHGMIWTGTGMLPGYNASTKDINAVHNRASFTLGLGVQSLTDQPADQTPDRFDLETAEQFGHRVSEVTIRWVRGRT</sequence>
<dbReference type="GO" id="GO:0003955">
    <property type="term" value="F:NAD(P)H dehydrogenase (quinone) activity"/>
    <property type="evidence" value="ECO:0007669"/>
    <property type="project" value="TreeGrafter"/>
</dbReference>
<evidence type="ECO:0000256" key="3">
    <source>
        <dbReference type="ARBA" id="ARBA00022643"/>
    </source>
</evidence>
<dbReference type="AlphaFoldDB" id="A0A059FPN9"/>
<dbReference type="Pfam" id="PF03358">
    <property type="entry name" value="FMN_red"/>
    <property type="match status" value="1"/>
</dbReference>